<feature type="region of interest" description="Disordered" evidence="1">
    <location>
        <begin position="62"/>
        <end position="99"/>
    </location>
</feature>
<accession>A0A9P7FRX7</accession>
<feature type="region of interest" description="Disordered" evidence="1">
    <location>
        <begin position="361"/>
        <end position="391"/>
    </location>
</feature>
<feature type="region of interest" description="Disordered" evidence="1">
    <location>
        <begin position="25"/>
        <end position="46"/>
    </location>
</feature>
<dbReference type="AlphaFoldDB" id="A0A9P7FRX7"/>
<feature type="compositionally biased region" description="Polar residues" evidence="1">
    <location>
        <begin position="90"/>
        <end position="99"/>
    </location>
</feature>
<gene>
    <name evidence="2" type="ORF">H0H81_012175</name>
</gene>
<sequence length="594" mass="63218">MDSSPGLAMSSQMLNYAAPAMPAYSFLSKPPQKKRPAYPPPATPNALKHSAGFTAIASWAATVQPGSPGSPHSIRRRSSLSRRPSHSSRCTPSPRSASHSFILVSTPSPAAKDFAIDLTDLGYTSVFVHLPKTPSTPAHLVAMKTPVDPAPPVPSTSASPPLKRFRSFGILRSRSRLPPSPTKSVRAPRSPTKSDAPKRKKASAAHTVTKPKAAKPKPKPELPPSLAAEIALMQFADGGSTEENIRRLMASHARAAAQPAAVADVYRDGRGGIWRDPEEEMEYVHLLPSQTQAGEKWVSFGGEVRDGKHEEDEDESLAIAGLARRDSATSNTSSLDPHNVVKPAEEDAALVRVPVCVPAAAPRSAAKEKRRAKPKPEPLLTVPSRPRTQHHHLRASPNFFLLDLDAFRVPATPSSASLRTPKIPKTPRTPRTPGAPYPMPTTTRPSACAITSTTTSANTSPSTSPSTSSNTPKRARGPARRRPAPLTIAAHVPMRGVSPELSPALLPVPTPAPASNDAEMHMYVQGDARTEFLAASFAPLPPRVQPTAPLRVRKRSAEVVRPAAGPGAVEGTEVCTLKKKGSRPLLGLGIFGRK</sequence>
<keyword evidence="3" id="KW-1185">Reference proteome</keyword>
<proteinExistence type="predicted"/>
<feature type="compositionally biased region" description="Basic residues" evidence="1">
    <location>
        <begin position="473"/>
        <end position="483"/>
    </location>
</feature>
<dbReference type="EMBL" id="JABCKI010006160">
    <property type="protein sequence ID" value="KAG5635163.1"/>
    <property type="molecule type" value="Genomic_DNA"/>
</dbReference>
<feature type="compositionally biased region" description="Basic residues" evidence="1">
    <location>
        <begin position="73"/>
        <end position="86"/>
    </location>
</feature>
<dbReference type="OrthoDB" id="3233731at2759"/>
<dbReference type="Proteomes" id="UP000717328">
    <property type="component" value="Unassembled WGS sequence"/>
</dbReference>
<evidence type="ECO:0000313" key="3">
    <source>
        <dbReference type="Proteomes" id="UP000717328"/>
    </source>
</evidence>
<feature type="compositionally biased region" description="Low complexity" evidence="1">
    <location>
        <begin position="451"/>
        <end position="472"/>
    </location>
</feature>
<feature type="region of interest" description="Disordered" evidence="1">
    <location>
        <begin position="169"/>
        <end position="223"/>
    </location>
</feature>
<reference evidence="2" key="2">
    <citation type="submission" date="2021-10" db="EMBL/GenBank/DDBJ databases">
        <title>Phylogenomics reveals ancestral predisposition of the termite-cultivated fungus Termitomyces towards a domesticated lifestyle.</title>
        <authorList>
            <person name="Auxier B."/>
            <person name="Grum-Grzhimaylo A."/>
            <person name="Cardenas M.E."/>
            <person name="Lodge J.D."/>
            <person name="Laessoe T."/>
            <person name="Pedersen O."/>
            <person name="Smith M.E."/>
            <person name="Kuyper T.W."/>
            <person name="Franco-Molano E.A."/>
            <person name="Baroni T.J."/>
            <person name="Aanen D.K."/>
        </authorList>
    </citation>
    <scope>NUCLEOTIDE SEQUENCE</scope>
    <source>
        <strain evidence="2">D49</strain>
    </source>
</reference>
<reference evidence="2" key="1">
    <citation type="submission" date="2021-02" db="EMBL/GenBank/DDBJ databases">
        <authorList>
            <person name="Nieuwenhuis M."/>
            <person name="Van De Peppel L.J.J."/>
        </authorList>
    </citation>
    <scope>NUCLEOTIDE SEQUENCE</scope>
    <source>
        <strain evidence="2">D49</strain>
    </source>
</reference>
<protein>
    <submittedName>
        <fullName evidence="2">Uncharacterized protein</fullName>
    </submittedName>
</protein>
<evidence type="ECO:0000313" key="2">
    <source>
        <dbReference type="EMBL" id="KAG5635163.1"/>
    </source>
</evidence>
<feature type="region of interest" description="Disordered" evidence="1">
    <location>
        <begin position="412"/>
        <end position="483"/>
    </location>
</feature>
<comment type="caution">
    <text evidence="2">The sequence shown here is derived from an EMBL/GenBank/DDBJ whole genome shotgun (WGS) entry which is preliminary data.</text>
</comment>
<evidence type="ECO:0000256" key="1">
    <source>
        <dbReference type="SAM" id="MobiDB-lite"/>
    </source>
</evidence>
<name>A0A9P7FRX7_9AGAR</name>
<organism evidence="2 3">
    <name type="scientific">Sphagnurus paluster</name>
    <dbReference type="NCBI Taxonomy" id="117069"/>
    <lineage>
        <taxon>Eukaryota</taxon>
        <taxon>Fungi</taxon>
        <taxon>Dikarya</taxon>
        <taxon>Basidiomycota</taxon>
        <taxon>Agaricomycotina</taxon>
        <taxon>Agaricomycetes</taxon>
        <taxon>Agaricomycetidae</taxon>
        <taxon>Agaricales</taxon>
        <taxon>Tricholomatineae</taxon>
        <taxon>Lyophyllaceae</taxon>
        <taxon>Sphagnurus</taxon>
    </lineage>
</organism>